<gene>
    <name evidence="2" type="ORF">S03H2_45517</name>
</gene>
<proteinExistence type="predicted"/>
<protein>
    <submittedName>
        <fullName evidence="2">Uncharacterized protein</fullName>
    </submittedName>
</protein>
<dbReference type="EMBL" id="BARU01028525">
    <property type="protein sequence ID" value="GAH71642.1"/>
    <property type="molecule type" value="Genomic_DNA"/>
</dbReference>
<keyword evidence="1" id="KW-0472">Membrane</keyword>
<keyword evidence="1" id="KW-1133">Transmembrane helix</keyword>
<accession>X1HQ87</accession>
<evidence type="ECO:0000256" key="1">
    <source>
        <dbReference type="SAM" id="Phobius"/>
    </source>
</evidence>
<dbReference type="AlphaFoldDB" id="X1HQ87"/>
<evidence type="ECO:0000313" key="2">
    <source>
        <dbReference type="EMBL" id="GAH71642.1"/>
    </source>
</evidence>
<organism evidence="2">
    <name type="scientific">marine sediment metagenome</name>
    <dbReference type="NCBI Taxonomy" id="412755"/>
    <lineage>
        <taxon>unclassified sequences</taxon>
        <taxon>metagenomes</taxon>
        <taxon>ecological metagenomes</taxon>
    </lineage>
</organism>
<keyword evidence="1" id="KW-0812">Transmembrane</keyword>
<sequence>KTLSINNTRELAIGSYPNVYIFNLSPLTEYMEVGYENGIISFESFIFYKKYLTKKIERQKNKLLRILKNSDYYALGQVGYLPFLKKIAYINKDEEKGNFEAQKKFLLGLRTKEGKENFWKFIGNRSNFDLNTIPNWTIRVYAISKDGKPREILEESEEDKKHIGKRRVDYHIQKKRKETSVTFRIIIEGIPFFLILIIRAVKIGIETERGDLLTLKFTDLFYKYLEGYKYQKKGSIEYNDKLVFKIDPGFSMKSIATITLCGIKPEY</sequence>
<feature type="non-terminal residue" evidence="2">
    <location>
        <position position="267"/>
    </location>
</feature>
<feature type="transmembrane region" description="Helical" evidence="1">
    <location>
        <begin position="181"/>
        <end position="201"/>
    </location>
</feature>
<reference evidence="2" key="1">
    <citation type="journal article" date="2014" name="Front. Microbiol.">
        <title>High frequency of phylogenetically diverse reductive dehalogenase-homologous genes in deep subseafloor sedimentary metagenomes.</title>
        <authorList>
            <person name="Kawai M."/>
            <person name="Futagami T."/>
            <person name="Toyoda A."/>
            <person name="Takaki Y."/>
            <person name="Nishi S."/>
            <person name="Hori S."/>
            <person name="Arai W."/>
            <person name="Tsubouchi T."/>
            <person name="Morono Y."/>
            <person name="Uchiyama I."/>
            <person name="Ito T."/>
            <person name="Fujiyama A."/>
            <person name="Inagaki F."/>
            <person name="Takami H."/>
        </authorList>
    </citation>
    <scope>NUCLEOTIDE SEQUENCE</scope>
    <source>
        <strain evidence="2">Expedition CK06-06</strain>
    </source>
</reference>
<name>X1HQ87_9ZZZZ</name>
<feature type="non-terminal residue" evidence="2">
    <location>
        <position position="1"/>
    </location>
</feature>
<comment type="caution">
    <text evidence="2">The sequence shown here is derived from an EMBL/GenBank/DDBJ whole genome shotgun (WGS) entry which is preliminary data.</text>
</comment>